<dbReference type="CDD" id="cd00408">
    <property type="entry name" value="DHDPS-like"/>
    <property type="match status" value="1"/>
</dbReference>
<dbReference type="SUPFAM" id="SSF51569">
    <property type="entry name" value="Aldolase"/>
    <property type="match status" value="1"/>
</dbReference>
<name>A0A381WWF8_9ZZZZ</name>
<evidence type="ECO:0000256" key="1">
    <source>
        <dbReference type="ARBA" id="ARBA00023239"/>
    </source>
</evidence>
<dbReference type="GO" id="GO:0008840">
    <property type="term" value="F:4-hydroxy-tetrahydrodipicolinate synthase activity"/>
    <property type="evidence" value="ECO:0007669"/>
    <property type="project" value="TreeGrafter"/>
</dbReference>
<reference evidence="2" key="1">
    <citation type="submission" date="2018-05" db="EMBL/GenBank/DDBJ databases">
        <authorList>
            <person name="Lanie J.A."/>
            <person name="Ng W.-L."/>
            <person name="Kazmierczak K.M."/>
            <person name="Andrzejewski T.M."/>
            <person name="Davidsen T.M."/>
            <person name="Wayne K.J."/>
            <person name="Tettelin H."/>
            <person name="Glass J.I."/>
            <person name="Rusch D."/>
            <person name="Podicherti R."/>
            <person name="Tsui H.-C.T."/>
            <person name="Winkler M.E."/>
        </authorList>
    </citation>
    <scope>NUCLEOTIDE SEQUENCE</scope>
</reference>
<proteinExistence type="predicted"/>
<gene>
    <name evidence="2" type="ORF">METZ01_LOCUS109624</name>
</gene>
<evidence type="ECO:0008006" key="3">
    <source>
        <dbReference type="Google" id="ProtNLM"/>
    </source>
</evidence>
<dbReference type="PIRSF" id="PIRSF001365">
    <property type="entry name" value="DHDPS"/>
    <property type="match status" value="1"/>
</dbReference>
<dbReference type="Gene3D" id="3.20.20.70">
    <property type="entry name" value="Aldolase class I"/>
    <property type="match status" value="1"/>
</dbReference>
<dbReference type="Pfam" id="PF00701">
    <property type="entry name" value="DHDPS"/>
    <property type="match status" value="1"/>
</dbReference>
<dbReference type="SMART" id="SM01130">
    <property type="entry name" value="DHDPS"/>
    <property type="match status" value="1"/>
</dbReference>
<dbReference type="AlphaFoldDB" id="A0A381WWF8"/>
<protein>
    <recommendedName>
        <fullName evidence="3">Dihydrodipicolinate synthase family protein</fullName>
    </recommendedName>
</protein>
<organism evidence="2">
    <name type="scientific">marine metagenome</name>
    <dbReference type="NCBI Taxonomy" id="408172"/>
    <lineage>
        <taxon>unclassified sequences</taxon>
        <taxon>metagenomes</taxon>
        <taxon>ecological metagenomes</taxon>
    </lineage>
</organism>
<keyword evidence="1" id="KW-0456">Lyase</keyword>
<evidence type="ECO:0000313" key="2">
    <source>
        <dbReference type="EMBL" id="SVA56770.1"/>
    </source>
</evidence>
<dbReference type="InterPro" id="IPR013785">
    <property type="entry name" value="Aldolase_TIM"/>
</dbReference>
<sequence length="300" mass="32971">MPDRSMRGVYPILSAPINEKGHLVLEDLERQVEWMIAKGVDGLGIAVATEIYKFNERERDEILSTVVKVNNGRVKIVMNTGGESTDVAIFLSKRAEELGADALMIRPTSFIPVPASENIEYFGRIAESVSLPIFLQDQGTAQVPPAMAVQCAKRHENLCYIKVETPPTLPRMGETHDLAKGTGLILFGGAGGAFAVEEFKRGSVGTMPGSTLPDMFVRVWNHFQAGDEDAANLEMRRHASLIQMLAQGQGFAGWIYKHIMVRRGIFSPGSDFARHPALKPDPDHFKEIDGLLESLDLVGK</sequence>
<dbReference type="InterPro" id="IPR002220">
    <property type="entry name" value="DapA-like"/>
</dbReference>
<dbReference type="EMBL" id="UINC01013090">
    <property type="protein sequence ID" value="SVA56770.1"/>
    <property type="molecule type" value="Genomic_DNA"/>
</dbReference>
<dbReference type="PANTHER" id="PTHR12128:SF66">
    <property type="entry name" value="4-HYDROXY-2-OXOGLUTARATE ALDOLASE, MITOCHONDRIAL"/>
    <property type="match status" value="1"/>
</dbReference>
<dbReference type="PANTHER" id="PTHR12128">
    <property type="entry name" value="DIHYDRODIPICOLINATE SYNTHASE"/>
    <property type="match status" value="1"/>
</dbReference>
<dbReference type="GO" id="GO:0005829">
    <property type="term" value="C:cytosol"/>
    <property type="evidence" value="ECO:0007669"/>
    <property type="project" value="TreeGrafter"/>
</dbReference>
<accession>A0A381WWF8</accession>